<dbReference type="PROSITE" id="PS00070">
    <property type="entry name" value="ALDEHYDE_DEHYDR_CYS"/>
    <property type="match status" value="1"/>
</dbReference>
<dbReference type="GO" id="GO:0004029">
    <property type="term" value="F:aldehyde dehydrogenase (NAD+) activity"/>
    <property type="evidence" value="ECO:0007669"/>
    <property type="project" value="UniProtKB-ARBA"/>
</dbReference>
<dbReference type="FunFam" id="3.40.605.10:FF:000011">
    <property type="entry name" value="ALD5p Mitochondrial aldehyde dehydrogenase"/>
    <property type="match status" value="1"/>
</dbReference>
<dbReference type="Gene3D" id="3.40.605.10">
    <property type="entry name" value="Aldehyde Dehydrogenase, Chain A, domain 1"/>
    <property type="match status" value="1"/>
</dbReference>
<dbReference type="InterPro" id="IPR016160">
    <property type="entry name" value="Ald_DH_CS_CYS"/>
</dbReference>
<evidence type="ECO:0000256" key="5">
    <source>
        <dbReference type="RuleBase" id="RU003345"/>
    </source>
</evidence>
<dbReference type="AlphaFoldDB" id="A0A8J4AUC3"/>
<gene>
    <name evidence="7" type="ORF">Vafri_3848</name>
</gene>
<dbReference type="InterPro" id="IPR016162">
    <property type="entry name" value="Ald_DH_N"/>
</dbReference>
<proteinExistence type="inferred from homology"/>
<accession>A0A8J4AUC3</accession>
<sequence length="536" mass="57298">MAALAAARACLGSGPAKNGFIVALSGLVRNLSSAAQPAHAGETKNFQDALLYAKRLPAKLFIDGKWQDAVSGRTIAVVDPRTEETVIEVAEGDAADVDKAVKAARKAFDSGPWPRMTAKERGRLLYKLADAMEAAAEELAVLETLDNGKPISYSRAADVPLSIDHFRYYAGWADKIHGKTIPVDGPYLAYTLHEPIGVVGQIIPWNFPLLMAAWKLGPALAAGNTVVLKPAEQTPMTALRLAQLAQEAGIPDGVINIVTGLGPTAGGAVATHKGIDKTAFTGSTEVGRIVARAAAEQLKPCTLELGGKSPIIVCPDVDVDRAVADAHMALFFNHGQCCAAGSRVFVHEAVYDAFVAKSTEAAAKRKVGDPFGHVDQGPQVDSEQFAKVMSYIDSGKRDGARLMVGGKRAGARGYYIEPTVFADVHDHMQIAREEIFGPVQSIMKWRTMDEVIARANDTNYGLAAGVFSNDINAVNTLTRALRSGTVWVNCYNLYDGAVPFGGYKESGIGREKGEYALSNYTQVKAVYVPLENPAWR</sequence>
<feature type="active site" evidence="4">
    <location>
        <position position="304"/>
    </location>
</feature>
<evidence type="ECO:0000256" key="2">
    <source>
        <dbReference type="ARBA" id="ARBA00023002"/>
    </source>
</evidence>
<dbReference type="FunFam" id="3.40.605.10:FF:000026">
    <property type="entry name" value="Aldehyde dehydrogenase, putative"/>
    <property type="match status" value="1"/>
</dbReference>
<dbReference type="InterPro" id="IPR016163">
    <property type="entry name" value="Ald_DH_C"/>
</dbReference>
<feature type="domain" description="Aldehyde dehydrogenase" evidence="6">
    <location>
        <begin position="66"/>
        <end position="526"/>
    </location>
</feature>
<dbReference type="GO" id="GO:0005739">
    <property type="term" value="C:mitochondrion"/>
    <property type="evidence" value="ECO:0007669"/>
    <property type="project" value="UniProtKB-ARBA"/>
</dbReference>
<dbReference type="SUPFAM" id="SSF53720">
    <property type="entry name" value="ALDH-like"/>
    <property type="match status" value="1"/>
</dbReference>
<dbReference type="GO" id="GO:0019752">
    <property type="term" value="P:carboxylic acid metabolic process"/>
    <property type="evidence" value="ECO:0007669"/>
    <property type="project" value="UniProtKB-ARBA"/>
</dbReference>
<evidence type="ECO:0000256" key="4">
    <source>
        <dbReference type="PROSITE-ProRule" id="PRU10007"/>
    </source>
</evidence>
<dbReference type="Proteomes" id="UP000747399">
    <property type="component" value="Unassembled WGS sequence"/>
</dbReference>
<comment type="caution">
    <text evidence="7">The sequence shown here is derived from an EMBL/GenBank/DDBJ whole genome shotgun (WGS) entry which is preliminary data.</text>
</comment>
<dbReference type="InterPro" id="IPR015590">
    <property type="entry name" value="Aldehyde_DH_dom"/>
</dbReference>
<keyword evidence="3" id="KW-0520">NAD</keyword>
<name>A0A8J4AUC3_9CHLO</name>
<evidence type="ECO:0000256" key="1">
    <source>
        <dbReference type="ARBA" id="ARBA00009986"/>
    </source>
</evidence>
<evidence type="ECO:0000259" key="6">
    <source>
        <dbReference type="Pfam" id="PF00171"/>
    </source>
</evidence>
<keyword evidence="8" id="KW-1185">Reference proteome</keyword>
<reference evidence="7" key="1">
    <citation type="journal article" date="2021" name="Proc. Natl. Acad. Sci. U.S.A.">
        <title>Three genomes in the algal genus Volvox reveal the fate of a haploid sex-determining region after a transition to homothallism.</title>
        <authorList>
            <person name="Yamamoto K."/>
            <person name="Hamaji T."/>
            <person name="Kawai-Toyooka H."/>
            <person name="Matsuzaki R."/>
            <person name="Takahashi F."/>
            <person name="Nishimura Y."/>
            <person name="Kawachi M."/>
            <person name="Noguchi H."/>
            <person name="Minakuchi Y."/>
            <person name="Umen J.G."/>
            <person name="Toyoda A."/>
            <person name="Nozaki H."/>
        </authorList>
    </citation>
    <scope>NUCLEOTIDE SEQUENCE</scope>
    <source>
        <strain evidence="7">NIES-3780</strain>
    </source>
</reference>
<keyword evidence="2 5" id="KW-0560">Oxidoreductase</keyword>
<organism evidence="7 8">
    <name type="scientific">Volvox africanus</name>
    <dbReference type="NCBI Taxonomy" id="51714"/>
    <lineage>
        <taxon>Eukaryota</taxon>
        <taxon>Viridiplantae</taxon>
        <taxon>Chlorophyta</taxon>
        <taxon>core chlorophytes</taxon>
        <taxon>Chlorophyceae</taxon>
        <taxon>CS clade</taxon>
        <taxon>Chlamydomonadales</taxon>
        <taxon>Volvocaceae</taxon>
        <taxon>Volvox</taxon>
    </lineage>
</organism>
<dbReference type="FunFam" id="3.40.309.10:FF:000001">
    <property type="entry name" value="Mitochondrial aldehyde dehydrogenase 2"/>
    <property type="match status" value="1"/>
</dbReference>
<dbReference type="InterPro" id="IPR016161">
    <property type="entry name" value="Ald_DH/histidinol_DH"/>
</dbReference>
<dbReference type="PROSITE" id="PS00687">
    <property type="entry name" value="ALDEHYDE_DEHYDR_GLU"/>
    <property type="match status" value="1"/>
</dbReference>
<dbReference type="InterPro" id="IPR029510">
    <property type="entry name" value="Ald_DH_CS_GLU"/>
</dbReference>
<dbReference type="Pfam" id="PF00171">
    <property type="entry name" value="Aldedh"/>
    <property type="match status" value="1"/>
</dbReference>
<evidence type="ECO:0000256" key="3">
    <source>
        <dbReference type="ARBA" id="ARBA00023027"/>
    </source>
</evidence>
<protein>
    <recommendedName>
        <fullName evidence="6">Aldehyde dehydrogenase domain-containing protein</fullName>
    </recommendedName>
</protein>
<evidence type="ECO:0000313" key="7">
    <source>
        <dbReference type="EMBL" id="GIL47009.1"/>
    </source>
</evidence>
<dbReference type="EMBL" id="BNCO01000004">
    <property type="protein sequence ID" value="GIL47009.1"/>
    <property type="molecule type" value="Genomic_DNA"/>
</dbReference>
<evidence type="ECO:0000313" key="8">
    <source>
        <dbReference type="Proteomes" id="UP000747399"/>
    </source>
</evidence>
<dbReference type="Gene3D" id="3.40.309.10">
    <property type="entry name" value="Aldehyde Dehydrogenase, Chain A, domain 2"/>
    <property type="match status" value="1"/>
</dbReference>
<comment type="similarity">
    <text evidence="1 5">Belongs to the aldehyde dehydrogenase family.</text>
</comment>
<dbReference type="PANTHER" id="PTHR11699">
    <property type="entry name" value="ALDEHYDE DEHYDROGENASE-RELATED"/>
    <property type="match status" value="1"/>
</dbReference>